<gene>
    <name evidence="2" type="ORF">ABLG96_05380</name>
</gene>
<sequence length="80" mass="8205">MLGVLAVIPLSFVFVFVLDGRSELAVRAGIFAGLVFLGGGGLCFVRSPGARGFGIGLMTGWALLSITTAGVCTGLQKFIL</sequence>
<feature type="transmembrane region" description="Helical" evidence="1">
    <location>
        <begin position="57"/>
        <end position="79"/>
    </location>
</feature>
<reference evidence="2" key="1">
    <citation type="submission" date="2024-05" db="EMBL/GenBank/DDBJ databases">
        <authorList>
            <person name="Cai S.Y."/>
            <person name="Jin L.M."/>
            <person name="Li H.R."/>
        </authorList>
    </citation>
    <scope>NUCLEOTIDE SEQUENCE</scope>
    <source>
        <strain evidence="2">A5-74</strain>
    </source>
</reference>
<evidence type="ECO:0000256" key="1">
    <source>
        <dbReference type="SAM" id="Phobius"/>
    </source>
</evidence>
<dbReference type="RefSeq" id="WP_353650360.1">
    <property type="nucleotide sequence ID" value="NZ_CP159218.1"/>
</dbReference>
<keyword evidence="1" id="KW-0472">Membrane</keyword>
<dbReference type="EMBL" id="CP159218">
    <property type="protein sequence ID" value="XCG64748.1"/>
    <property type="molecule type" value="Genomic_DNA"/>
</dbReference>
<keyword evidence="1" id="KW-1133">Transmembrane helix</keyword>
<keyword evidence="1" id="KW-0812">Transmembrane</keyword>
<feature type="transmembrane region" description="Helical" evidence="1">
    <location>
        <begin position="25"/>
        <end position="45"/>
    </location>
</feature>
<evidence type="ECO:0000313" key="2">
    <source>
        <dbReference type="EMBL" id="XCG64748.1"/>
    </source>
</evidence>
<name>A0AAU8DTG1_9ACTN</name>
<protein>
    <submittedName>
        <fullName evidence="2">Uncharacterized protein</fullName>
    </submittedName>
</protein>
<dbReference type="AlphaFoldDB" id="A0AAU8DTG1"/>
<organism evidence="2">
    <name type="scientific">Nakamurella sp. A5-74</name>
    <dbReference type="NCBI Taxonomy" id="3158264"/>
    <lineage>
        <taxon>Bacteria</taxon>
        <taxon>Bacillati</taxon>
        <taxon>Actinomycetota</taxon>
        <taxon>Actinomycetes</taxon>
        <taxon>Nakamurellales</taxon>
        <taxon>Nakamurellaceae</taxon>
        <taxon>Nakamurella</taxon>
    </lineage>
</organism>
<accession>A0AAU8DTG1</accession>
<proteinExistence type="predicted"/>